<organism evidence="1 2">
    <name type="scientific">Paenibacillus segetis</name>
    <dbReference type="NCBI Taxonomy" id="1325360"/>
    <lineage>
        <taxon>Bacteria</taxon>
        <taxon>Bacillati</taxon>
        <taxon>Bacillota</taxon>
        <taxon>Bacilli</taxon>
        <taxon>Bacillales</taxon>
        <taxon>Paenibacillaceae</taxon>
        <taxon>Paenibacillus</taxon>
    </lineage>
</organism>
<dbReference type="PROSITE" id="PS51257">
    <property type="entry name" value="PROKAR_LIPOPROTEIN"/>
    <property type="match status" value="1"/>
</dbReference>
<dbReference type="EMBL" id="BMFT01000001">
    <property type="protein sequence ID" value="GGH24572.1"/>
    <property type="molecule type" value="Genomic_DNA"/>
</dbReference>
<accession>A0ABQ1YHK8</accession>
<dbReference type="RefSeq" id="WP_229753356.1">
    <property type="nucleotide sequence ID" value="NZ_BMFT01000001.1"/>
</dbReference>
<name>A0ABQ1YHK8_9BACL</name>
<dbReference type="Proteomes" id="UP000659344">
    <property type="component" value="Unassembled WGS sequence"/>
</dbReference>
<protein>
    <recommendedName>
        <fullName evidence="3">DUF3939 domain-containing protein</fullName>
    </recommendedName>
</protein>
<gene>
    <name evidence="1" type="ORF">GCM10008013_24390</name>
</gene>
<evidence type="ECO:0000313" key="1">
    <source>
        <dbReference type="EMBL" id="GGH24572.1"/>
    </source>
</evidence>
<proteinExistence type="predicted"/>
<keyword evidence="2" id="KW-1185">Reference proteome</keyword>
<evidence type="ECO:0000313" key="2">
    <source>
        <dbReference type="Proteomes" id="UP000659344"/>
    </source>
</evidence>
<comment type="caution">
    <text evidence="1">The sequence shown here is derived from an EMBL/GenBank/DDBJ whole genome shotgun (WGS) entry which is preliminary data.</text>
</comment>
<sequence length="252" mass="28352">MRIKLHKTTILNIRSLLLLCLMIGGITLLSGCMYPKEQRQGQGVSYRESVDRIQRAIEQFQKEDGILPIITAGEETPRYEKFVIDLGRLYKDGYIDEIPLTAFEKGGSAYFLVIDEEKDPKVKVMDLVTVQKVNDVQALVNKFLASNDSQLPAVDGSETYPGLYTVDLEQIHGTDHSLRSVFSGETLPYLMDNYGTVFVDYAADIMQAINKAEVNPQAGEDLRTVLVDQSYFVPVKSLPYLWIHNDPIAQAQ</sequence>
<reference evidence="2" key="1">
    <citation type="journal article" date="2019" name="Int. J. Syst. Evol. Microbiol.">
        <title>The Global Catalogue of Microorganisms (GCM) 10K type strain sequencing project: providing services to taxonomists for standard genome sequencing and annotation.</title>
        <authorList>
            <consortium name="The Broad Institute Genomics Platform"/>
            <consortium name="The Broad Institute Genome Sequencing Center for Infectious Disease"/>
            <person name="Wu L."/>
            <person name="Ma J."/>
        </authorList>
    </citation>
    <scope>NUCLEOTIDE SEQUENCE [LARGE SCALE GENOMIC DNA]</scope>
    <source>
        <strain evidence="2">CGMCC 1.12769</strain>
    </source>
</reference>
<evidence type="ECO:0008006" key="3">
    <source>
        <dbReference type="Google" id="ProtNLM"/>
    </source>
</evidence>